<dbReference type="PANTHER" id="PTHR33908:SF11">
    <property type="entry name" value="MEMBRANE PROTEIN"/>
    <property type="match status" value="1"/>
</dbReference>
<feature type="transmembrane region" description="Helical" evidence="8">
    <location>
        <begin position="135"/>
        <end position="156"/>
    </location>
</feature>
<evidence type="ECO:0000313" key="10">
    <source>
        <dbReference type="EMBL" id="GHO45522.1"/>
    </source>
</evidence>
<dbReference type="GO" id="GO:0009103">
    <property type="term" value="P:lipopolysaccharide biosynthetic process"/>
    <property type="evidence" value="ECO:0007669"/>
    <property type="project" value="UniProtKB-ARBA"/>
</dbReference>
<evidence type="ECO:0000256" key="8">
    <source>
        <dbReference type="SAM" id="Phobius"/>
    </source>
</evidence>
<dbReference type="InterPro" id="IPR038731">
    <property type="entry name" value="RgtA/B/C-like"/>
</dbReference>
<keyword evidence="11" id="KW-1185">Reference proteome</keyword>
<dbReference type="GO" id="GO:0016763">
    <property type="term" value="F:pentosyltransferase activity"/>
    <property type="evidence" value="ECO:0007669"/>
    <property type="project" value="TreeGrafter"/>
</dbReference>
<evidence type="ECO:0000313" key="11">
    <source>
        <dbReference type="Proteomes" id="UP000612362"/>
    </source>
</evidence>
<dbReference type="RefSeq" id="WP_220194848.1">
    <property type="nucleotide sequence ID" value="NZ_BNJF01000001.1"/>
</dbReference>
<keyword evidence="3" id="KW-0328">Glycosyltransferase</keyword>
<gene>
    <name evidence="10" type="ORF">KSX_36850</name>
</gene>
<accession>A0A8J3MR37</accession>
<feature type="transmembrane region" description="Helical" evidence="8">
    <location>
        <begin position="107"/>
        <end position="128"/>
    </location>
</feature>
<dbReference type="InterPro" id="IPR050297">
    <property type="entry name" value="LipidA_mod_glycosyltrf_83"/>
</dbReference>
<evidence type="ECO:0000256" key="2">
    <source>
        <dbReference type="ARBA" id="ARBA00022475"/>
    </source>
</evidence>
<keyword evidence="7 8" id="KW-0472">Membrane</keyword>
<feature type="transmembrane region" description="Helical" evidence="8">
    <location>
        <begin position="228"/>
        <end position="253"/>
    </location>
</feature>
<evidence type="ECO:0000256" key="4">
    <source>
        <dbReference type="ARBA" id="ARBA00022679"/>
    </source>
</evidence>
<keyword evidence="2" id="KW-1003">Cell membrane</keyword>
<comment type="subcellular location">
    <subcellularLocation>
        <location evidence="1">Cell membrane</location>
        <topology evidence="1">Multi-pass membrane protein</topology>
    </subcellularLocation>
</comment>
<proteinExistence type="predicted"/>
<keyword evidence="6 8" id="KW-1133">Transmembrane helix</keyword>
<feature type="transmembrane region" description="Helical" evidence="8">
    <location>
        <begin position="162"/>
        <end position="179"/>
    </location>
</feature>
<feature type="transmembrane region" description="Helical" evidence="8">
    <location>
        <begin position="265"/>
        <end position="282"/>
    </location>
</feature>
<evidence type="ECO:0000256" key="1">
    <source>
        <dbReference type="ARBA" id="ARBA00004651"/>
    </source>
</evidence>
<feature type="domain" description="Glycosyltransferase RgtA/B/C/D-like" evidence="9">
    <location>
        <begin position="91"/>
        <end position="244"/>
    </location>
</feature>
<name>A0A8J3MR37_9CHLR</name>
<evidence type="ECO:0000256" key="7">
    <source>
        <dbReference type="ARBA" id="ARBA00023136"/>
    </source>
</evidence>
<feature type="transmembrane region" description="Helical" evidence="8">
    <location>
        <begin position="441"/>
        <end position="461"/>
    </location>
</feature>
<evidence type="ECO:0000256" key="5">
    <source>
        <dbReference type="ARBA" id="ARBA00022692"/>
    </source>
</evidence>
<dbReference type="PANTHER" id="PTHR33908">
    <property type="entry name" value="MANNOSYLTRANSFERASE YKCB-RELATED"/>
    <property type="match status" value="1"/>
</dbReference>
<feature type="transmembrane region" description="Helical" evidence="8">
    <location>
        <begin position="186"/>
        <end position="216"/>
    </location>
</feature>
<dbReference type="AlphaFoldDB" id="A0A8J3MR37"/>
<evidence type="ECO:0000256" key="3">
    <source>
        <dbReference type="ARBA" id="ARBA00022676"/>
    </source>
</evidence>
<organism evidence="10 11">
    <name type="scientific">Ktedonospora formicarum</name>
    <dbReference type="NCBI Taxonomy" id="2778364"/>
    <lineage>
        <taxon>Bacteria</taxon>
        <taxon>Bacillati</taxon>
        <taxon>Chloroflexota</taxon>
        <taxon>Ktedonobacteria</taxon>
        <taxon>Ktedonobacterales</taxon>
        <taxon>Ktedonobacteraceae</taxon>
        <taxon>Ktedonospora</taxon>
    </lineage>
</organism>
<dbReference type="EMBL" id="BNJF01000001">
    <property type="protein sequence ID" value="GHO45522.1"/>
    <property type="molecule type" value="Genomic_DNA"/>
</dbReference>
<feature type="transmembrane region" description="Helical" evidence="8">
    <location>
        <begin position="25"/>
        <end position="45"/>
    </location>
</feature>
<dbReference type="GO" id="GO:0005886">
    <property type="term" value="C:plasma membrane"/>
    <property type="evidence" value="ECO:0007669"/>
    <property type="project" value="UniProtKB-SubCell"/>
</dbReference>
<keyword evidence="5 8" id="KW-0812">Transmembrane</keyword>
<comment type="caution">
    <text evidence="10">The sequence shown here is derived from an EMBL/GenBank/DDBJ whole genome shotgun (WGS) entry which is preliminary data.</text>
</comment>
<feature type="transmembrane region" description="Helical" evidence="8">
    <location>
        <begin position="323"/>
        <end position="347"/>
    </location>
</feature>
<feature type="transmembrane region" description="Helical" evidence="8">
    <location>
        <begin position="383"/>
        <end position="400"/>
    </location>
</feature>
<dbReference type="Proteomes" id="UP000612362">
    <property type="component" value="Unassembled WGS sequence"/>
</dbReference>
<feature type="transmembrane region" description="Helical" evidence="8">
    <location>
        <begin position="406"/>
        <end position="429"/>
    </location>
</feature>
<protein>
    <recommendedName>
        <fullName evidence="9">Glycosyltransferase RgtA/B/C/D-like domain-containing protein</fullName>
    </recommendedName>
</protein>
<evidence type="ECO:0000256" key="6">
    <source>
        <dbReference type="ARBA" id="ARBA00022989"/>
    </source>
</evidence>
<sequence length="745" mass="83885">MSILTPDSVSLTRPQSKREKLLTRLWRLLCGSWELGPILIVATFFRVYGDRNAFFIDDQASMWRLARDSVTHHLLLASSNRSSLGILHGYFISYFLMPVAALTANPVWGAVETGLFNVLGVFLTYLFVRRYYGRLTGALAATLYAIGTVLVLYNRYIWQPNLVPPLVVAFMFCLYWGAVERRRGWFLPAVALLGLLYETHESSILMALPLLVALGLAGVKTLRWRDLLLAGLVLFLIFFPYLTWLVSSSFADIQILLHQSESSQISGRIFLFYAFFTSPYVSNPISFTGRLMREPWNFVSVLPNDPQSVLVGKTHLLGVIRGFLYSMFFLSAALALSGGVLIVRALFLGQRVGASSERQGLQRIVGWFKDWWWTIAHTPEKRGYVLLLVWQGIIPLFLMRSPTSFYAHYTIYLLPGPFLLMALFLGKAFRWSSKHHRRWRPILRVVLSGLTIMVICGYLIGTTGAVTDIARGKFDSSLNKPIYMNDVVSLRNAVQESDRVARAHGIHHIYMAANLAVSESLQYFARDISTPTTVFDTLRCLILPSQQVGPVVYLVAPYSPLAEILLHQYAQATLISQPARVGGAPFHLYILSGKPTTLHIQRPYTGDLSLLDTHVRRISSGRQSWMVTSWQFTNSEAPDWRTTYEYEFNATFAGKRRLTAPTQATQCTTTRLQAGDQLLAAFELTSIHVATPAQLALRTTYLELKPWLVNAGPLQFQTYNDRVVKARDLQTPKGTQSLTLPGTSS</sequence>
<keyword evidence="4" id="KW-0808">Transferase</keyword>
<evidence type="ECO:0000259" key="9">
    <source>
        <dbReference type="Pfam" id="PF13231"/>
    </source>
</evidence>
<dbReference type="Pfam" id="PF13231">
    <property type="entry name" value="PMT_2"/>
    <property type="match status" value="1"/>
</dbReference>
<reference evidence="10" key="1">
    <citation type="submission" date="2020-10" db="EMBL/GenBank/DDBJ databases">
        <title>Taxonomic study of unclassified bacteria belonging to the class Ktedonobacteria.</title>
        <authorList>
            <person name="Yabe S."/>
            <person name="Wang C.M."/>
            <person name="Zheng Y."/>
            <person name="Sakai Y."/>
            <person name="Cavaletti L."/>
            <person name="Monciardini P."/>
            <person name="Donadio S."/>
        </authorList>
    </citation>
    <scope>NUCLEOTIDE SEQUENCE</scope>
    <source>
        <strain evidence="10">SOSP1-1</strain>
    </source>
</reference>